<feature type="region of interest" description="Disordered" evidence="13">
    <location>
        <begin position="387"/>
        <end position="407"/>
    </location>
</feature>
<evidence type="ECO:0000256" key="6">
    <source>
        <dbReference type="ARBA" id="ARBA00022759"/>
    </source>
</evidence>
<evidence type="ECO:0000256" key="12">
    <source>
        <dbReference type="PROSITE-ProRule" id="PRU00506"/>
    </source>
</evidence>
<evidence type="ECO:0000256" key="2">
    <source>
        <dbReference type="ARBA" id="ARBA00022679"/>
    </source>
</evidence>
<keyword evidence="11" id="KW-0863">Zinc-finger</keyword>
<keyword evidence="6" id="KW-0255">Endonuclease</keyword>
<dbReference type="AlphaFoldDB" id="A0A8C0N7Q5"/>
<dbReference type="InterPro" id="IPR012337">
    <property type="entry name" value="RNaseH-like_sf"/>
</dbReference>
<dbReference type="InterPro" id="IPR001584">
    <property type="entry name" value="Integrase_cat-core"/>
</dbReference>
<keyword evidence="4" id="KW-0540">Nuclease</keyword>
<dbReference type="Ensembl" id="ENSCAFT00030019518.1">
    <property type="protein sequence ID" value="ENSCAFP00030017020.1"/>
    <property type="gene ID" value="ENSCAFG00030010585.1"/>
</dbReference>
<feature type="domain" description="Integrase catalytic" evidence="15">
    <location>
        <begin position="126"/>
        <end position="301"/>
    </location>
</feature>
<accession>A0A8C0N7Q5</accession>
<keyword evidence="5" id="KW-0479">Metal-binding</keyword>
<reference evidence="17" key="2">
    <citation type="submission" date="2025-08" db="UniProtKB">
        <authorList>
            <consortium name="Ensembl"/>
        </authorList>
    </citation>
    <scope>IDENTIFICATION</scope>
</reference>
<dbReference type="InterPro" id="IPR017856">
    <property type="entry name" value="Integrase-like_N"/>
</dbReference>
<keyword evidence="8" id="KW-0229">DNA integration</keyword>
<name>A0A8C0N7Q5_CANLF</name>
<dbReference type="Gene3D" id="2.30.30.10">
    <property type="entry name" value="Integrase, C-terminal domain superfamily, retroviral"/>
    <property type="match status" value="1"/>
</dbReference>
<evidence type="ECO:0000256" key="7">
    <source>
        <dbReference type="ARBA" id="ARBA00022801"/>
    </source>
</evidence>
<dbReference type="PROSITE" id="PS50876">
    <property type="entry name" value="ZF_INTEGRASE"/>
    <property type="match status" value="1"/>
</dbReference>
<dbReference type="Gene3D" id="3.30.420.10">
    <property type="entry name" value="Ribonuclease H-like superfamily/Ribonuclease H"/>
    <property type="match status" value="1"/>
</dbReference>
<dbReference type="InterPro" id="IPR036862">
    <property type="entry name" value="Integrase_C_dom_sf_retrovir"/>
</dbReference>
<keyword evidence="2" id="KW-0808">Transferase</keyword>
<evidence type="ECO:0000256" key="10">
    <source>
        <dbReference type="ARBA" id="ARBA00023125"/>
    </source>
</evidence>
<protein>
    <recommendedName>
        <fullName evidence="1">RNA-directed DNA polymerase</fullName>
        <ecNumber evidence="1">2.7.7.49</ecNumber>
    </recommendedName>
</protein>
<dbReference type="PROSITE" id="PS50994">
    <property type="entry name" value="INTEGRASE"/>
    <property type="match status" value="1"/>
</dbReference>
<keyword evidence="3" id="KW-0548">Nucleotidyltransferase</keyword>
<dbReference type="EC" id="2.7.7.49" evidence="1"/>
<dbReference type="Gene3D" id="1.10.10.200">
    <property type="match status" value="1"/>
</dbReference>
<dbReference type="SUPFAM" id="SSF50122">
    <property type="entry name" value="DNA-binding domain of retroviral integrase"/>
    <property type="match status" value="1"/>
</dbReference>
<dbReference type="Proteomes" id="UP000694429">
    <property type="component" value="Chromosome 19"/>
</dbReference>
<evidence type="ECO:0000259" key="16">
    <source>
        <dbReference type="PROSITE" id="PS51027"/>
    </source>
</evidence>
<dbReference type="GO" id="GO:0008270">
    <property type="term" value="F:zinc ion binding"/>
    <property type="evidence" value="ECO:0007669"/>
    <property type="project" value="UniProtKB-KW"/>
</dbReference>
<proteinExistence type="predicted"/>
<keyword evidence="11" id="KW-0862">Zinc</keyword>
<keyword evidence="10" id="KW-0238">DNA-binding</keyword>
<sequence length="407" mass="46395">MWLELFQPCHTAYILTNDEELYHLFSSIQQILRARQAPIFISHIQAHTNLPGPLSEGNHIADTITHTSITNANNKQLATKSHASFHQNASAFRRQFRITREEARQIVKNCPACPIHHPVLTYSVNPTELPNHLWQMDITLFPAFVRLKYIHVSIDTFSGYIHATAHSGEAFTDVQNHLFSAFSQTGTPKAIKTDNGSAYSSKTFQNLCATFQIKHSTGIPYNSQGQAIVEGANSTLKSYLKKLKEGEILQGTVKYSPHMHLTLTLYVLNFLNVDDIGRMAAERFWHPDFSPLPYAKWKDPLTGIWKGPDPVLRKGRGFVCIFPQDEDTPRWLLERWCRLLAPTLETSQPDDNSPTKKKRRLRSYRWARIRKLINQAISLAEQTQPNESYLDGVPSEDTFGHLSSRHP</sequence>
<evidence type="ECO:0000259" key="15">
    <source>
        <dbReference type="PROSITE" id="PS50994"/>
    </source>
</evidence>
<dbReference type="Pfam" id="PF00665">
    <property type="entry name" value="rve"/>
    <property type="match status" value="1"/>
</dbReference>
<evidence type="ECO:0000256" key="5">
    <source>
        <dbReference type="ARBA" id="ARBA00022723"/>
    </source>
</evidence>
<evidence type="ECO:0000256" key="9">
    <source>
        <dbReference type="ARBA" id="ARBA00022918"/>
    </source>
</evidence>
<evidence type="ECO:0000259" key="14">
    <source>
        <dbReference type="PROSITE" id="PS50876"/>
    </source>
</evidence>
<dbReference type="PANTHER" id="PTHR41694">
    <property type="entry name" value="ENDOGENOUS RETROVIRUS GROUP K MEMBER POL PROTEIN"/>
    <property type="match status" value="1"/>
</dbReference>
<feature type="DNA-binding region" description="Integrase-type" evidence="12">
    <location>
        <begin position="293"/>
        <end position="342"/>
    </location>
</feature>
<dbReference type="GO" id="GO:0004519">
    <property type="term" value="F:endonuclease activity"/>
    <property type="evidence" value="ECO:0007669"/>
    <property type="project" value="UniProtKB-KW"/>
</dbReference>
<organism evidence="17 18">
    <name type="scientific">Canis lupus familiaris</name>
    <name type="common">Dog</name>
    <name type="synonym">Canis familiaris</name>
    <dbReference type="NCBI Taxonomy" id="9615"/>
    <lineage>
        <taxon>Eukaryota</taxon>
        <taxon>Metazoa</taxon>
        <taxon>Chordata</taxon>
        <taxon>Craniata</taxon>
        <taxon>Vertebrata</taxon>
        <taxon>Euteleostomi</taxon>
        <taxon>Mammalia</taxon>
        <taxon>Eutheria</taxon>
        <taxon>Laurasiatheria</taxon>
        <taxon>Carnivora</taxon>
        <taxon>Caniformia</taxon>
        <taxon>Canidae</taxon>
        <taxon>Canis</taxon>
    </lineage>
</organism>
<keyword evidence="9" id="KW-0695">RNA-directed DNA polymerase</keyword>
<dbReference type="GO" id="GO:0003677">
    <property type="term" value="F:DNA binding"/>
    <property type="evidence" value="ECO:0007669"/>
    <property type="project" value="UniProtKB-KW"/>
</dbReference>
<dbReference type="GO" id="GO:0003964">
    <property type="term" value="F:RNA-directed DNA polymerase activity"/>
    <property type="evidence" value="ECO:0007669"/>
    <property type="project" value="UniProtKB-KW"/>
</dbReference>
<evidence type="ECO:0000313" key="17">
    <source>
        <dbReference type="Ensembl" id="ENSCAFP00030017020.1"/>
    </source>
</evidence>
<evidence type="ECO:0000256" key="3">
    <source>
        <dbReference type="ARBA" id="ARBA00022695"/>
    </source>
</evidence>
<dbReference type="SUPFAM" id="SSF46919">
    <property type="entry name" value="N-terminal Zn binding domain of HIV integrase"/>
    <property type="match status" value="1"/>
</dbReference>
<dbReference type="GO" id="GO:0016787">
    <property type="term" value="F:hydrolase activity"/>
    <property type="evidence" value="ECO:0007669"/>
    <property type="project" value="UniProtKB-KW"/>
</dbReference>
<evidence type="ECO:0000256" key="1">
    <source>
        <dbReference type="ARBA" id="ARBA00012493"/>
    </source>
</evidence>
<keyword evidence="7" id="KW-0378">Hydrolase</keyword>
<dbReference type="InterPro" id="IPR001037">
    <property type="entry name" value="Integrase_C_retrovir"/>
</dbReference>
<evidence type="ECO:0000313" key="18">
    <source>
        <dbReference type="Proteomes" id="UP000694429"/>
    </source>
</evidence>
<dbReference type="Pfam" id="PF02022">
    <property type="entry name" value="Integrase_Zn"/>
    <property type="match status" value="1"/>
</dbReference>
<dbReference type="Pfam" id="PF00552">
    <property type="entry name" value="IN_DBD_C"/>
    <property type="match status" value="1"/>
</dbReference>
<evidence type="ECO:0000256" key="8">
    <source>
        <dbReference type="ARBA" id="ARBA00022908"/>
    </source>
</evidence>
<feature type="domain" description="Integrase-type" evidence="14">
    <location>
        <begin position="73"/>
        <end position="114"/>
    </location>
</feature>
<feature type="domain" description="Integrase-type" evidence="16">
    <location>
        <begin position="293"/>
        <end position="342"/>
    </location>
</feature>
<reference evidence="17" key="1">
    <citation type="submission" date="2019-03" db="EMBL/GenBank/DDBJ databases">
        <authorList>
            <person name="Warren W.C."/>
            <person name="Johnson G.S."/>
        </authorList>
    </citation>
    <scope>NUCLEOTIDE SEQUENCE [LARGE SCALE GENOMIC DNA]</scope>
    <source>
        <strain evidence="17">Basenji</strain>
    </source>
</reference>
<evidence type="ECO:0000256" key="4">
    <source>
        <dbReference type="ARBA" id="ARBA00022722"/>
    </source>
</evidence>
<dbReference type="InterPro" id="IPR003308">
    <property type="entry name" value="Integrase_Zn-bd_dom_N"/>
</dbReference>
<dbReference type="SUPFAM" id="SSF53098">
    <property type="entry name" value="Ribonuclease H-like"/>
    <property type="match status" value="1"/>
</dbReference>
<evidence type="ECO:0000256" key="11">
    <source>
        <dbReference type="PROSITE-ProRule" id="PRU00450"/>
    </source>
</evidence>
<dbReference type="PROSITE" id="PS51027">
    <property type="entry name" value="INTEGRASE_DBD"/>
    <property type="match status" value="1"/>
</dbReference>
<dbReference type="PANTHER" id="PTHR41694:SF3">
    <property type="entry name" value="RNA-DIRECTED DNA POLYMERASE-RELATED"/>
    <property type="match status" value="1"/>
</dbReference>
<dbReference type="GO" id="GO:0015074">
    <property type="term" value="P:DNA integration"/>
    <property type="evidence" value="ECO:0007669"/>
    <property type="project" value="UniProtKB-KW"/>
</dbReference>
<evidence type="ECO:0000256" key="13">
    <source>
        <dbReference type="SAM" id="MobiDB-lite"/>
    </source>
</evidence>
<dbReference type="InterPro" id="IPR036397">
    <property type="entry name" value="RNaseH_sf"/>
</dbReference>